<keyword evidence="4" id="KW-1185">Reference proteome</keyword>
<dbReference type="EMBL" id="JAACJL010000017">
    <property type="protein sequence ID" value="KAF4618789.1"/>
    <property type="molecule type" value="Genomic_DNA"/>
</dbReference>
<dbReference type="InterPro" id="IPR021967">
    <property type="entry name" value="Nup98_C"/>
</dbReference>
<feature type="compositionally biased region" description="Low complexity" evidence="1">
    <location>
        <begin position="275"/>
        <end position="299"/>
    </location>
</feature>
<feature type="domain" description="Nuclear pore complex protein NUP96 C-terminal" evidence="2">
    <location>
        <begin position="454"/>
        <end position="815"/>
    </location>
</feature>
<feature type="compositionally biased region" description="Acidic residues" evidence="1">
    <location>
        <begin position="42"/>
        <end position="54"/>
    </location>
</feature>
<evidence type="ECO:0000313" key="3">
    <source>
        <dbReference type="EMBL" id="KAF4618789.1"/>
    </source>
</evidence>
<dbReference type="Proteomes" id="UP000521872">
    <property type="component" value="Unassembled WGS sequence"/>
</dbReference>
<comment type="caution">
    <text evidence="3">The sequence shown here is derived from an EMBL/GenBank/DDBJ whole genome shotgun (WGS) entry which is preliminary data.</text>
</comment>
<gene>
    <name evidence="3" type="ORF">D9613_010005</name>
</gene>
<sequence>MARFAADFSDSDSSDDEQKTSDVEMPPKAPNATSKPLKPTEADGEESEDSDVESDAGSSSSMKEDELMSSPPRKPSRPKDKNALIEDENGEVQYAHEVDHRRVSAASSSSRSPPPITRYNPRGDASIIPWAQHVGVDPQTMHVMQASLFRVPEEAAALKAMRDEQPSSNIRLGVNSRHQLSRKHSRDSDGDGLRLDSRERGSFEQDIEAPVFRPTRKYARVSIASSIANGNEGSYVDAGLAMGRSFRVGWGPGGHLVHLGSICSPNSSSFTPANSSTLTLTKTPPSLSKSQHENSAPSHLAPPALAAKLLQHHLSHTSISPDESGIPYASPTSPTSVASTSTRSRTHAPAKSSDPLNFSSFMSLFPSNETSSPAPIFRLGSALFDPIDLHLGRSNQNSSITGTTITPDIRNRVNSLRRKSALSKWLEDVVKPSVDGDLRMQSNGSSATYTAADAAFTYLTGHQISAACSAAADGGYIKLSTLISQAGGDELFKEDILSQLEIWKADKLAPGSNNSLPNARNGLVGRDVWRLYCLLGGQIYQEDADNRTGADICSGLDWRRIFGLYLWYGTRVDSSIADVVKVYETMLLHNSRGPSNDIARPVPKWVAAQSGQSRAPSILGLFSSYTSPQDSYAEDPLYALIKLYADPALSLSKALNPLSFAPSGLDWGVAMCWHLYIVLSRVMRVRDFADRTEPTVRASKRKSKGSLVNGIGGSHGGNSENGVIDDDDVVNSRPEGHSPTANLLTSSYAFELESYGMIQEAAFVLMHLEDSSGREKAIKDLLARSGAKLDDWMTRGLVGSLKLPAPWVDEAKAMHEYDSGHFFSAYELYISAGLFNAAHTLALYELAPDAVIRKDLELLRNLFSRFDADGRRDKIDGWFVKGKIFLDYVEIMTKLPKLLDDVAEDNDERPSIPDVTQESQIEDFTKRAPKIIALLPDILHRSRATDVRHTAALEEMSKDLLQLVERARPLLLTRIKESTLNVFDGPTKIKLARGIGYARFLNSIEA</sequence>
<feature type="region of interest" description="Disordered" evidence="1">
    <location>
        <begin position="161"/>
        <end position="201"/>
    </location>
</feature>
<accession>A0A8H4QXS7</accession>
<reference evidence="3 4" key="1">
    <citation type="submission" date="2019-12" db="EMBL/GenBank/DDBJ databases">
        <authorList>
            <person name="Floudas D."/>
            <person name="Bentzer J."/>
            <person name="Ahren D."/>
            <person name="Johansson T."/>
            <person name="Persson P."/>
            <person name="Tunlid A."/>
        </authorList>
    </citation>
    <scope>NUCLEOTIDE SEQUENCE [LARGE SCALE GENOMIC DNA]</scope>
    <source>
        <strain evidence="3 4">CBS 102.39</strain>
    </source>
</reference>
<protein>
    <recommendedName>
        <fullName evidence="2">Nuclear pore complex protein NUP96 C-terminal domain-containing protein</fullName>
    </recommendedName>
</protein>
<evidence type="ECO:0000313" key="4">
    <source>
        <dbReference type="Proteomes" id="UP000521872"/>
    </source>
</evidence>
<dbReference type="Gene3D" id="1.25.40.690">
    <property type="match status" value="1"/>
</dbReference>
<evidence type="ECO:0000259" key="2">
    <source>
        <dbReference type="Pfam" id="PF12110"/>
    </source>
</evidence>
<dbReference type="AlphaFoldDB" id="A0A8H4QXS7"/>
<dbReference type="Pfam" id="PF12110">
    <property type="entry name" value="Nup96"/>
    <property type="match status" value="1"/>
</dbReference>
<feature type="region of interest" description="Disordered" evidence="1">
    <location>
        <begin position="316"/>
        <end position="353"/>
    </location>
</feature>
<evidence type="ECO:0000256" key="1">
    <source>
        <dbReference type="SAM" id="MobiDB-lite"/>
    </source>
</evidence>
<name>A0A8H4QXS7_9AGAR</name>
<organism evidence="3 4">
    <name type="scientific">Agrocybe pediades</name>
    <dbReference type="NCBI Taxonomy" id="84607"/>
    <lineage>
        <taxon>Eukaryota</taxon>
        <taxon>Fungi</taxon>
        <taxon>Dikarya</taxon>
        <taxon>Basidiomycota</taxon>
        <taxon>Agaricomycotina</taxon>
        <taxon>Agaricomycetes</taxon>
        <taxon>Agaricomycetidae</taxon>
        <taxon>Agaricales</taxon>
        <taxon>Agaricineae</taxon>
        <taxon>Strophariaceae</taxon>
        <taxon>Agrocybe</taxon>
    </lineage>
</organism>
<feature type="compositionally biased region" description="Basic and acidic residues" evidence="1">
    <location>
        <begin position="186"/>
        <end position="201"/>
    </location>
</feature>
<feature type="region of interest" description="Disordered" evidence="1">
    <location>
        <begin position="270"/>
        <end position="299"/>
    </location>
</feature>
<proteinExistence type="predicted"/>
<feature type="region of interest" description="Disordered" evidence="1">
    <location>
        <begin position="1"/>
        <end position="123"/>
    </location>
</feature>
<feature type="compositionally biased region" description="Low complexity" evidence="1">
    <location>
        <begin position="327"/>
        <end position="350"/>
    </location>
</feature>